<evidence type="ECO:0000313" key="3">
    <source>
        <dbReference type="Proteomes" id="UP000466442"/>
    </source>
</evidence>
<dbReference type="AlphaFoldDB" id="A0A8S9XF98"/>
<reference evidence="2" key="1">
    <citation type="journal article" date="2021" name="Mol. Ecol. Resour.">
        <title>Apolygus lucorum genome provides insights into omnivorousness and mesophyll feeding.</title>
        <authorList>
            <person name="Liu Y."/>
            <person name="Liu H."/>
            <person name="Wang H."/>
            <person name="Huang T."/>
            <person name="Liu B."/>
            <person name="Yang B."/>
            <person name="Yin L."/>
            <person name="Li B."/>
            <person name="Zhang Y."/>
            <person name="Zhang S."/>
            <person name="Jiang F."/>
            <person name="Zhang X."/>
            <person name="Ren Y."/>
            <person name="Wang B."/>
            <person name="Wang S."/>
            <person name="Lu Y."/>
            <person name="Wu K."/>
            <person name="Fan W."/>
            <person name="Wang G."/>
        </authorList>
    </citation>
    <scope>NUCLEOTIDE SEQUENCE</scope>
    <source>
        <strain evidence="2">12Hb</strain>
    </source>
</reference>
<feature type="region of interest" description="Disordered" evidence="1">
    <location>
        <begin position="1"/>
        <end position="23"/>
    </location>
</feature>
<name>A0A8S9XF98_APOLU</name>
<evidence type="ECO:0000256" key="1">
    <source>
        <dbReference type="SAM" id="MobiDB-lite"/>
    </source>
</evidence>
<organism evidence="2 3">
    <name type="scientific">Apolygus lucorum</name>
    <name type="common">Small green plant bug</name>
    <name type="synonym">Lygocoris lucorum</name>
    <dbReference type="NCBI Taxonomy" id="248454"/>
    <lineage>
        <taxon>Eukaryota</taxon>
        <taxon>Metazoa</taxon>
        <taxon>Ecdysozoa</taxon>
        <taxon>Arthropoda</taxon>
        <taxon>Hexapoda</taxon>
        <taxon>Insecta</taxon>
        <taxon>Pterygota</taxon>
        <taxon>Neoptera</taxon>
        <taxon>Paraneoptera</taxon>
        <taxon>Hemiptera</taxon>
        <taxon>Heteroptera</taxon>
        <taxon>Panheteroptera</taxon>
        <taxon>Cimicomorpha</taxon>
        <taxon>Miridae</taxon>
        <taxon>Mirini</taxon>
        <taxon>Apolygus</taxon>
    </lineage>
</organism>
<accession>A0A8S9XF98</accession>
<keyword evidence="3" id="KW-1185">Reference proteome</keyword>
<dbReference type="Proteomes" id="UP000466442">
    <property type="component" value="Unassembled WGS sequence"/>
</dbReference>
<proteinExistence type="predicted"/>
<comment type="caution">
    <text evidence="2">The sequence shown here is derived from an EMBL/GenBank/DDBJ whole genome shotgun (WGS) entry which is preliminary data.</text>
</comment>
<sequence length="109" mass="11778">MRALATRPPPESRHLPDGAPLPHSLRDFGCAESESLPRLGPPIQPLSTSWFQRLRLPSTASDFFNTQDCKTTTAPTLHGLLQLTGCSNVERLASHDKGCGEEIGRGGES</sequence>
<evidence type="ECO:0000313" key="2">
    <source>
        <dbReference type="EMBL" id="KAF6206981.1"/>
    </source>
</evidence>
<dbReference type="EMBL" id="WIXP02000008">
    <property type="protein sequence ID" value="KAF6206981.1"/>
    <property type="molecule type" value="Genomic_DNA"/>
</dbReference>
<protein>
    <submittedName>
        <fullName evidence="2">Uncharacterized protein</fullName>
    </submittedName>
</protein>
<gene>
    <name evidence="2" type="ORF">GE061_018218</name>
</gene>